<dbReference type="AlphaFoldDB" id="A0A561XUN1"/>
<keyword evidence="1" id="KW-0812">Transmembrane</keyword>
<dbReference type="SUPFAM" id="SSF55073">
    <property type="entry name" value="Nucleotide cyclase"/>
    <property type="match status" value="1"/>
</dbReference>
<dbReference type="GO" id="GO:0006171">
    <property type="term" value="P:cAMP biosynthetic process"/>
    <property type="evidence" value="ECO:0007669"/>
    <property type="project" value="TreeGrafter"/>
</dbReference>
<evidence type="ECO:0000313" key="4">
    <source>
        <dbReference type="Proteomes" id="UP000321485"/>
    </source>
</evidence>
<dbReference type="Proteomes" id="UP000321485">
    <property type="component" value="Unassembled WGS sequence"/>
</dbReference>
<dbReference type="SMART" id="SM01080">
    <property type="entry name" value="CHASE2"/>
    <property type="match status" value="1"/>
</dbReference>
<dbReference type="PANTHER" id="PTHR43081:SF1">
    <property type="entry name" value="ADENYLATE CYCLASE, TERMINAL-DIFFERENTIATION SPECIFIC"/>
    <property type="match status" value="1"/>
</dbReference>
<dbReference type="InterPro" id="IPR050697">
    <property type="entry name" value="Adenylyl/Guanylyl_Cyclase_3/4"/>
</dbReference>
<reference evidence="3 4" key="1">
    <citation type="journal article" date="2015" name="Stand. Genomic Sci.">
        <title>Genomic Encyclopedia of Bacterial and Archaeal Type Strains, Phase III: the genomes of soil and plant-associated and newly described type strains.</title>
        <authorList>
            <person name="Whitman W.B."/>
            <person name="Woyke T."/>
            <person name="Klenk H.P."/>
            <person name="Zhou Y."/>
            <person name="Lilburn T.G."/>
            <person name="Beck B.J."/>
            <person name="De Vos P."/>
            <person name="Vandamme P."/>
            <person name="Eisen J.A."/>
            <person name="Garrity G."/>
            <person name="Hugenholtz P."/>
            <person name="Kyrpides N.C."/>
        </authorList>
    </citation>
    <scope>NUCLEOTIDE SEQUENCE [LARGE SCALE GENOMIC DNA]</scope>
    <source>
        <strain evidence="3 4">DSM 64</strain>
    </source>
</reference>
<gene>
    <name evidence="3" type="ORF">ATF69_1699</name>
</gene>
<organism evidence="3 4">
    <name type="scientific">Acidovorax delafieldii</name>
    <name type="common">Pseudomonas delafieldii</name>
    <dbReference type="NCBI Taxonomy" id="47920"/>
    <lineage>
        <taxon>Bacteria</taxon>
        <taxon>Pseudomonadati</taxon>
        <taxon>Pseudomonadota</taxon>
        <taxon>Betaproteobacteria</taxon>
        <taxon>Burkholderiales</taxon>
        <taxon>Comamonadaceae</taxon>
        <taxon>Acidovorax</taxon>
    </lineage>
</organism>
<dbReference type="Pfam" id="PF00211">
    <property type="entry name" value="Guanylate_cyc"/>
    <property type="match status" value="1"/>
</dbReference>
<dbReference type="InterPro" id="IPR001054">
    <property type="entry name" value="A/G_cyclase"/>
</dbReference>
<keyword evidence="1" id="KW-1133">Transmembrane helix</keyword>
<dbReference type="GO" id="GO:0004016">
    <property type="term" value="F:adenylate cyclase activity"/>
    <property type="evidence" value="ECO:0007669"/>
    <property type="project" value="UniProtKB-ARBA"/>
</dbReference>
<sequence length="754" mass="82540">MLQSLSQLFLRRWQRIAVTLIPLVFALLHVADVLHLQVLERLDNIIYDTRLRVTMPRTLDERIVIVDIDEKSLGRVGQWPWRRDKMAALVHELFERQQVAVVGFDVLFAEADESSGLSTLQQLAQGPLRSQPGFKEQLERLAPSLDHDALFAQSLHGQPVVLGYYLSGEDRDGITKGMLPEPALPVERLRGLPLGATTWRGYSSNIESLTQAAPAAGFFNSITDEDGVVRSLPLLAEYQGQYYESLALAMFRTAIGLPEIHPGFVNSKPSGTHDVLQSIVLRQDGRTLALPVDQQLATLIPYRGPGDAKGGSFRYISASDVLDGLLPAGQLKDQLVLVGSTAPGLLDLRVTPVGRTYPGVETHANVLSAFLDGKSIVRPDYAAGFDVLQLLCAGLLLAVALPLLSASSAVLLSGGVLCALVGLNLWMYIAQGLALPLATAVVMAMLAFALNMAYGYFVESRSKRELAALFSAYVPPELVAEMVKQPEHYSMQATNRELTVMFCDMRGFTAMSERMEPLQLQGLLNEVFSKLTHIIRSHRGTIDKYMGDCVMAFWGAPVATPDHAQLAVTAALEMSLAIGQINANHRQRGLPEIGVGIGLNTGVMCVGDMGSDIRRSYTVIGDAVNLGSRLEGLSKHYGTSIVVSESAMQLAPQFVWQAMDRVRVKGKAQAVPIYQPLAPRGQLPTDLGEELAVWEGFLRAYAAQEWAQCDKLMGQLRGLRPHSILYELYAARVEGLRNLPFNPDWDSATNFDTK</sequence>
<name>A0A561XUN1_ACIDE</name>
<feature type="domain" description="Guanylate cyclase" evidence="2">
    <location>
        <begin position="499"/>
        <end position="631"/>
    </location>
</feature>
<keyword evidence="1" id="KW-0472">Membrane</keyword>
<dbReference type="Pfam" id="PF05226">
    <property type="entry name" value="CHASE2"/>
    <property type="match status" value="1"/>
</dbReference>
<dbReference type="GO" id="GO:0035556">
    <property type="term" value="P:intracellular signal transduction"/>
    <property type="evidence" value="ECO:0007669"/>
    <property type="project" value="InterPro"/>
</dbReference>
<feature type="transmembrane region" description="Helical" evidence="1">
    <location>
        <begin position="410"/>
        <end position="429"/>
    </location>
</feature>
<dbReference type="Gene3D" id="3.30.70.1230">
    <property type="entry name" value="Nucleotide cyclase"/>
    <property type="match status" value="1"/>
</dbReference>
<dbReference type="SMART" id="SM00044">
    <property type="entry name" value="CYCc"/>
    <property type="match status" value="1"/>
</dbReference>
<dbReference type="RefSeq" id="WP_146870570.1">
    <property type="nucleotide sequence ID" value="NZ_VJWE01000011.1"/>
</dbReference>
<dbReference type="PROSITE" id="PS50125">
    <property type="entry name" value="GUANYLATE_CYCLASE_2"/>
    <property type="match status" value="1"/>
</dbReference>
<proteinExistence type="predicted"/>
<evidence type="ECO:0000313" key="3">
    <source>
        <dbReference type="EMBL" id="TWG39827.1"/>
    </source>
</evidence>
<accession>A0A561XUN1</accession>
<dbReference type="InterPro" id="IPR007890">
    <property type="entry name" value="CHASE2"/>
</dbReference>
<dbReference type="InterPro" id="IPR029787">
    <property type="entry name" value="Nucleotide_cyclase"/>
</dbReference>
<evidence type="ECO:0000259" key="2">
    <source>
        <dbReference type="PROSITE" id="PS50125"/>
    </source>
</evidence>
<dbReference type="CDD" id="cd07302">
    <property type="entry name" value="CHD"/>
    <property type="match status" value="1"/>
</dbReference>
<dbReference type="PANTHER" id="PTHR43081">
    <property type="entry name" value="ADENYLATE CYCLASE, TERMINAL-DIFFERENTIATION SPECIFIC-RELATED"/>
    <property type="match status" value="1"/>
</dbReference>
<feature type="transmembrane region" description="Helical" evidence="1">
    <location>
        <begin position="381"/>
        <end position="403"/>
    </location>
</feature>
<dbReference type="EMBL" id="VJWE01000011">
    <property type="protein sequence ID" value="TWG39827.1"/>
    <property type="molecule type" value="Genomic_DNA"/>
</dbReference>
<protein>
    <submittedName>
        <fullName evidence="3">Adenylate cyclase</fullName>
    </submittedName>
</protein>
<dbReference type="GeneID" id="51110767"/>
<comment type="caution">
    <text evidence="3">The sequence shown here is derived from an EMBL/GenBank/DDBJ whole genome shotgun (WGS) entry which is preliminary data.</text>
</comment>
<evidence type="ECO:0000256" key="1">
    <source>
        <dbReference type="SAM" id="Phobius"/>
    </source>
</evidence>
<feature type="transmembrane region" description="Helical" evidence="1">
    <location>
        <begin position="435"/>
        <end position="457"/>
    </location>
</feature>